<dbReference type="PANTHER" id="PTHR31001:SF56">
    <property type="entry name" value="ZN(2)-C6 FUNGAL-TYPE DOMAIN-CONTAINING PROTEIN"/>
    <property type="match status" value="1"/>
</dbReference>
<comment type="caution">
    <text evidence="5">The sequence shown here is derived from an EMBL/GenBank/DDBJ whole genome shotgun (WGS) entry which is preliminary data.</text>
</comment>
<dbReference type="InterPro" id="IPR007219">
    <property type="entry name" value="XnlR_reg_dom"/>
</dbReference>
<protein>
    <recommendedName>
        <fullName evidence="4">Xylanolytic transcriptional activator regulatory domain-containing protein</fullName>
    </recommendedName>
</protein>
<evidence type="ECO:0000256" key="1">
    <source>
        <dbReference type="ARBA" id="ARBA00004123"/>
    </source>
</evidence>
<dbReference type="CDD" id="cd12148">
    <property type="entry name" value="fungal_TF_MHR"/>
    <property type="match status" value="1"/>
</dbReference>
<evidence type="ECO:0000259" key="4">
    <source>
        <dbReference type="SMART" id="SM00906"/>
    </source>
</evidence>
<feature type="region of interest" description="Disordered" evidence="3">
    <location>
        <begin position="606"/>
        <end position="636"/>
    </location>
</feature>
<evidence type="ECO:0000256" key="2">
    <source>
        <dbReference type="ARBA" id="ARBA00023242"/>
    </source>
</evidence>
<evidence type="ECO:0000256" key="3">
    <source>
        <dbReference type="SAM" id="MobiDB-lite"/>
    </source>
</evidence>
<dbReference type="SMART" id="SM00906">
    <property type="entry name" value="Fungal_trans"/>
    <property type="match status" value="1"/>
</dbReference>
<gene>
    <name evidence="5" type="ORF">LTR24_003559</name>
</gene>
<accession>A0ABR0KEC2</accession>
<keyword evidence="6" id="KW-1185">Reference proteome</keyword>
<feature type="domain" description="Xylanolytic transcriptional activator regulatory" evidence="4">
    <location>
        <begin position="303"/>
        <end position="376"/>
    </location>
</feature>
<feature type="region of interest" description="Disordered" evidence="3">
    <location>
        <begin position="56"/>
        <end position="97"/>
    </location>
</feature>
<evidence type="ECO:0000313" key="5">
    <source>
        <dbReference type="EMBL" id="KAK5094405.1"/>
    </source>
</evidence>
<dbReference type="InterPro" id="IPR050613">
    <property type="entry name" value="Sec_Metabolite_Reg"/>
</dbReference>
<comment type="subcellular location">
    <subcellularLocation>
        <location evidence="1">Nucleus</location>
    </subcellularLocation>
</comment>
<reference evidence="5 6" key="1">
    <citation type="submission" date="2023-08" db="EMBL/GenBank/DDBJ databases">
        <title>Black Yeasts Isolated from many extreme environments.</title>
        <authorList>
            <person name="Coleine C."/>
            <person name="Stajich J.E."/>
            <person name="Selbmann L."/>
        </authorList>
    </citation>
    <scope>NUCLEOTIDE SEQUENCE [LARGE SCALE GENOMIC DNA]</scope>
    <source>
        <strain evidence="5 6">CCFEE 5885</strain>
    </source>
</reference>
<dbReference type="EMBL" id="JAVRRG010000034">
    <property type="protein sequence ID" value="KAK5094405.1"/>
    <property type="molecule type" value="Genomic_DNA"/>
</dbReference>
<keyword evidence="2" id="KW-0539">Nucleus</keyword>
<dbReference type="Proteomes" id="UP001345013">
    <property type="component" value="Unassembled WGS sequence"/>
</dbReference>
<evidence type="ECO:0000313" key="6">
    <source>
        <dbReference type="Proteomes" id="UP001345013"/>
    </source>
</evidence>
<organism evidence="5 6">
    <name type="scientific">Lithohypha guttulata</name>
    <dbReference type="NCBI Taxonomy" id="1690604"/>
    <lineage>
        <taxon>Eukaryota</taxon>
        <taxon>Fungi</taxon>
        <taxon>Dikarya</taxon>
        <taxon>Ascomycota</taxon>
        <taxon>Pezizomycotina</taxon>
        <taxon>Eurotiomycetes</taxon>
        <taxon>Chaetothyriomycetidae</taxon>
        <taxon>Chaetothyriales</taxon>
        <taxon>Trichomeriaceae</taxon>
        <taxon>Lithohypha</taxon>
    </lineage>
</organism>
<dbReference type="PANTHER" id="PTHR31001">
    <property type="entry name" value="UNCHARACTERIZED TRANSCRIPTIONAL REGULATORY PROTEIN"/>
    <property type="match status" value="1"/>
</dbReference>
<dbReference type="Pfam" id="PF04082">
    <property type="entry name" value="Fungal_trans"/>
    <property type="match status" value="1"/>
</dbReference>
<proteinExistence type="predicted"/>
<name>A0ABR0KEC2_9EURO</name>
<sequence length="760" mass="85194">MQSTRNVASNFTTGDLLATQPMNTRLTQSDHIELDRLATIANTLPPHPFESRIVQSSASMPSEEVDEPFTNIASGLGSGASQHTFISNEDGDPNDAHGTLLLSREGRSKYLGPTAGSEWLKDSEIQDVSETPSIVETASPKEALPVAPARSGTGVESTAFPFSIPSAQIRTRDLLSPLPPKEEAWTLVESYYRYCAWHHDVAPRAMFQETFERVYALSEGASLSPAVDPQEIALVYIIMAQGTMYNIEMPPYDSSVEDWLHLSEKALVKGEFLSNNMIPGLQTLHLMSHLHFHLDKGRRGDNAWPLWGLVMRLIQAMGMHRDGTCWNLPQNIVEERRKVFWECNAADVFQAHCFSRPSAINPEHCDTAYPTEPLNLTGEKGYFTLRFELSQLSSEILNMAMKIRKPAYSDVMDLDRKLSEFETNLPFRLRCRAALLSMPSRYPEPQAAIDVSPEPSRRSMTVSFQQMNLAFNISETFINLHRPYYAKALYEDIDDRVNSMYAQSYLAVIERCTILISITTDIHARFPAVSTRQWNLWFHVFNSALCLGTLVLRNPGNTISAFVLEQIDAAVSLFNSLIQHGSSTPRYRRNLQWLLKLQARAKAKIAAATEAQTSNQRRHQEQDYQSGSEEREDGEDVELLGWRTRLIERAGQNKKMIRTIRLAATTPTGSAVTSLSNPQANADEPGGVQRTTCMADAAMSAGAVPFVTPESTDDLLHHFWEPMLLQDVFGPSQSIAILSTNNEFAWWDDPSATQIMNQTR</sequence>